<dbReference type="RefSeq" id="WP_208847614.1">
    <property type="nucleotide sequence ID" value="NZ_JAGGDJ010000005.1"/>
</dbReference>
<comment type="caution">
    <text evidence="5">The sequence shown here is derived from an EMBL/GenBank/DDBJ whole genome shotgun (WGS) entry which is preliminary data.</text>
</comment>
<dbReference type="Proteomes" id="UP000670947">
    <property type="component" value="Unassembled WGS sequence"/>
</dbReference>
<dbReference type="EMBL" id="JAGGDJ010000005">
    <property type="protein sequence ID" value="MBO7744673.1"/>
    <property type="molecule type" value="Genomic_DNA"/>
</dbReference>
<dbReference type="SMART" id="SM00345">
    <property type="entry name" value="HTH_GNTR"/>
    <property type="match status" value="1"/>
</dbReference>
<evidence type="ECO:0000259" key="4">
    <source>
        <dbReference type="PROSITE" id="PS50949"/>
    </source>
</evidence>
<protein>
    <submittedName>
        <fullName evidence="5">GntR family transcriptional regulator</fullName>
    </submittedName>
</protein>
<dbReference type="PANTHER" id="PTHR30146:SF109">
    <property type="entry name" value="HTH-TYPE TRANSCRIPTIONAL REGULATOR GALS"/>
    <property type="match status" value="1"/>
</dbReference>
<dbReference type="Pfam" id="PF00392">
    <property type="entry name" value="GntR"/>
    <property type="match status" value="1"/>
</dbReference>
<feature type="domain" description="HTH gntR-type" evidence="4">
    <location>
        <begin position="8"/>
        <end position="76"/>
    </location>
</feature>
<dbReference type="Gene3D" id="3.40.50.2300">
    <property type="match status" value="2"/>
</dbReference>
<name>A0ABS3W8S0_9BACL</name>
<dbReference type="CDD" id="cd07377">
    <property type="entry name" value="WHTH_GntR"/>
    <property type="match status" value="1"/>
</dbReference>
<evidence type="ECO:0000256" key="1">
    <source>
        <dbReference type="ARBA" id="ARBA00023015"/>
    </source>
</evidence>
<dbReference type="InterPro" id="IPR036388">
    <property type="entry name" value="WH-like_DNA-bd_sf"/>
</dbReference>
<keyword evidence="3" id="KW-0804">Transcription</keyword>
<sequence length="403" mass="44643">MSKGTNRQHLYRETAAKVERIIQTRMLRPHDPVPSEAELAAMFGISRMTAKLALDLLARQGRVYRLKRRGTFLAETESARLNEDGTEIPDSAADASAGGARGDARRRIAFVLPVLDSYTSRLVSALETAARAFDSELMIRLSKDAADEEASLKQLASEVDGILLFARGRETMSPAALELRESGFPIVLIDRLFTGAAMDFVVHDSFQGMYDMVKRFIEAGHREIGFVTNPIHGVSSIDERYKGYLKALIDHEIPVQSQYILAVERVNSQTHYWEGNPEMEGFLKANRKLTAVACGDDYLAAAVYYTAVRMNKSVPEDLSLSGFSDSELAQMLPVPLTTVAQPADELARRAVQTLLDRMHGKGGKKPVTVKIKTKIIERMSLAVHTGIPRLRPEPEASGRRKLS</sequence>
<dbReference type="SUPFAM" id="SSF53822">
    <property type="entry name" value="Periplasmic binding protein-like I"/>
    <property type="match status" value="1"/>
</dbReference>
<dbReference type="InterPro" id="IPR046335">
    <property type="entry name" value="LacI/GalR-like_sensor"/>
</dbReference>
<keyword evidence="6" id="KW-1185">Reference proteome</keyword>
<dbReference type="PANTHER" id="PTHR30146">
    <property type="entry name" value="LACI-RELATED TRANSCRIPTIONAL REPRESSOR"/>
    <property type="match status" value="1"/>
</dbReference>
<dbReference type="PRINTS" id="PR00035">
    <property type="entry name" value="HTHGNTR"/>
</dbReference>
<dbReference type="CDD" id="cd06267">
    <property type="entry name" value="PBP1_LacI_sugar_binding-like"/>
    <property type="match status" value="1"/>
</dbReference>
<keyword evidence="2" id="KW-0238">DNA-binding</keyword>
<dbReference type="InterPro" id="IPR036390">
    <property type="entry name" value="WH_DNA-bd_sf"/>
</dbReference>
<proteinExistence type="predicted"/>
<dbReference type="InterPro" id="IPR000524">
    <property type="entry name" value="Tscrpt_reg_HTH_GntR"/>
</dbReference>
<dbReference type="InterPro" id="IPR028082">
    <property type="entry name" value="Peripla_BP_I"/>
</dbReference>
<evidence type="ECO:0000256" key="3">
    <source>
        <dbReference type="ARBA" id="ARBA00023163"/>
    </source>
</evidence>
<dbReference type="Pfam" id="PF13377">
    <property type="entry name" value="Peripla_BP_3"/>
    <property type="match status" value="1"/>
</dbReference>
<evidence type="ECO:0000313" key="5">
    <source>
        <dbReference type="EMBL" id="MBO7744673.1"/>
    </source>
</evidence>
<gene>
    <name evidence="5" type="ORF">I8J29_10725</name>
</gene>
<reference evidence="5 6" key="1">
    <citation type="submission" date="2021-03" db="EMBL/GenBank/DDBJ databases">
        <title>Paenibacillus artemisicola MWE-103 whole genome sequence.</title>
        <authorList>
            <person name="Ham Y.J."/>
        </authorList>
    </citation>
    <scope>NUCLEOTIDE SEQUENCE [LARGE SCALE GENOMIC DNA]</scope>
    <source>
        <strain evidence="5 6">MWE-103</strain>
    </source>
</reference>
<evidence type="ECO:0000313" key="6">
    <source>
        <dbReference type="Proteomes" id="UP000670947"/>
    </source>
</evidence>
<organism evidence="5 6">
    <name type="scientific">Paenibacillus artemisiicola</name>
    <dbReference type="NCBI Taxonomy" id="1172618"/>
    <lineage>
        <taxon>Bacteria</taxon>
        <taxon>Bacillati</taxon>
        <taxon>Bacillota</taxon>
        <taxon>Bacilli</taxon>
        <taxon>Bacillales</taxon>
        <taxon>Paenibacillaceae</taxon>
        <taxon>Paenibacillus</taxon>
    </lineage>
</organism>
<evidence type="ECO:0000256" key="2">
    <source>
        <dbReference type="ARBA" id="ARBA00023125"/>
    </source>
</evidence>
<dbReference type="Gene3D" id="1.10.10.10">
    <property type="entry name" value="Winged helix-like DNA-binding domain superfamily/Winged helix DNA-binding domain"/>
    <property type="match status" value="1"/>
</dbReference>
<dbReference type="PROSITE" id="PS50949">
    <property type="entry name" value="HTH_GNTR"/>
    <property type="match status" value="1"/>
</dbReference>
<accession>A0ABS3W8S0</accession>
<keyword evidence="1" id="KW-0805">Transcription regulation</keyword>
<dbReference type="SUPFAM" id="SSF46785">
    <property type="entry name" value="Winged helix' DNA-binding domain"/>
    <property type="match status" value="1"/>
</dbReference>